<dbReference type="PANTHER" id="PTHR14407:SF9">
    <property type="entry name" value="BLOC-3 COMPLEX MEMBER HPS4"/>
    <property type="match status" value="1"/>
</dbReference>
<dbReference type="AlphaFoldDB" id="A0A1I8Q8F1"/>
<feature type="region of interest" description="Disordered" evidence="2">
    <location>
        <begin position="491"/>
        <end position="535"/>
    </location>
</feature>
<dbReference type="PANTHER" id="PTHR14407">
    <property type="entry name" value="HERMANSKY-PUDLAK SYNDROME 4 PROTEIN LIGHT-EAR PROTEIN-RELATED"/>
    <property type="match status" value="1"/>
</dbReference>
<gene>
    <name evidence="5" type="primary">106086530</name>
</gene>
<organism evidence="5 6">
    <name type="scientific">Stomoxys calcitrans</name>
    <name type="common">Stable fly</name>
    <name type="synonym">Conops calcitrans</name>
    <dbReference type="NCBI Taxonomy" id="35570"/>
    <lineage>
        <taxon>Eukaryota</taxon>
        <taxon>Metazoa</taxon>
        <taxon>Ecdysozoa</taxon>
        <taxon>Arthropoda</taxon>
        <taxon>Hexapoda</taxon>
        <taxon>Insecta</taxon>
        <taxon>Pterygota</taxon>
        <taxon>Neoptera</taxon>
        <taxon>Endopterygota</taxon>
        <taxon>Diptera</taxon>
        <taxon>Brachycera</taxon>
        <taxon>Muscomorpha</taxon>
        <taxon>Muscoidea</taxon>
        <taxon>Muscidae</taxon>
        <taxon>Stomoxys</taxon>
    </lineage>
</organism>
<reference evidence="5" key="1">
    <citation type="submission" date="2020-05" db="UniProtKB">
        <authorList>
            <consortium name="EnsemblMetazoa"/>
        </authorList>
    </citation>
    <scope>IDENTIFICATION</scope>
    <source>
        <strain evidence="5">USDA</strain>
    </source>
</reference>
<dbReference type="EnsemblMetazoa" id="SCAU014816-RB">
    <property type="protein sequence ID" value="SCAU014816-PB"/>
    <property type="gene ID" value="SCAU014816"/>
</dbReference>
<name>A0A1I8Q8F1_STOCA</name>
<dbReference type="GO" id="GO:0031410">
    <property type="term" value="C:cytoplasmic vesicle"/>
    <property type="evidence" value="ECO:0007669"/>
    <property type="project" value="TreeGrafter"/>
</dbReference>
<dbReference type="InterPro" id="IPR026091">
    <property type="entry name" value="HPS4"/>
</dbReference>
<dbReference type="Pfam" id="PF19031">
    <property type="entry name" value="Intu_longin_1"/>
    <property type="match status" value="1"/>
</dbReference>
<dbReference type="OrthoDB" id="16754at2759"/>
<evidence type="ECO:0000313" key="6">
    <source>
        <dbReference type="Proteomes" id="UP000095300"/>
    </source>
</evidence>
<dbReference type="VEuPathDB" id="VectorBase:SCAU014816"/>
<dbReference type="GO" id="GO:0016192">
    <property type="term" value="P:vesicle-mediated transport"/>
    <property type="evidence" value="ECO:0007669"/>
    <property type="project" value="InterPro"/>
</dbReference>
<proteinExistence type="predicted"/>
<evidence type="ECO:0008006" key="7">
    <source>
        <dbReference type="Google" id="ProtNLM"/>
    </source>
</evidence>
<dbReference type="GO" id="GO:0005765">
    <property type="term" value="C:lysosomal membrane"/>
    <property type="evidence" value="ECO:0007669"/>
    <property type="project" value="TreeGrafter"/>
</dbReference>
<sequence>MFKHWQKVKKISKNRFVKGHGVLKMDRTQNFQSRETMIVFVYDTESLKEEADDPVKAVLYFHPSWVSDTQKIALCGQLMGSSYFLKDCFFKPRIIALQNGKFVFKEFGRFVLAVGTDRNISDYLLQYRADLLSSLIKFYHRDLQLVYEQFPLQSQYKNLSQKLYHIFETYLQILQYNGNIFNSSSRLRIPKTASNIFLEAIQTLQCCQQTKGILGGAILYNNKVVASQLSNSLTKHIILTDPLHIRTTAEQLTTTEFHIPNGVLMLVIYLDAAQFRKLQSDAHRAQHLQTTQLGGAGALPFQYSKRKLKRDKSLIFTHIPEENASQAISEHHEEDEIGSTTTVVRSKSILTRPTHLPLRVKSFSNKELPESGISSINFDETDSYPEYIGRVSVCSTPMTENKVLAVGNIMSICANPEDESNSNGKTTQELNSVHLTNRRNSLKKDFEKFFHNFISNPNKIERRNSLTDIHDSLKSFSKKISLKQISQSFKTDFNRNGGETSPDFIENGDEDEESSDNSDDNNKTSRTITDPTNPVFNVNGKPISRSLFQEFLDKYYKLWGEASEDSKQDAEIAQLIEEFKEFDNELQKLDESLRKTSSNSATISIKPDRNLNLEDSGSCNVPVDSSAPLTENKVKTPLDKKSMSLPLKSFSESSSCVASRKPVGAPPLTPLLAKLSVLALNEERPAWDATPSGNIEIQTPLNTSKSFGRRTSVKCDDAVDALACISSNSGNPDGLQRAELYICGQQNMTLLLIMEEGCSEQPKIVQKMFDICVAKFPHMESHLSQTLNINVECEKRDGSYSFMSMDSKWDALQRNGPWNPVETSTIESMHRDMLQNDEVTDLIIRSYDSVFYGYKSGRTEIFYKEPARETNGIPPPSDPMGSVATRAKLRLEREHSYILF</sequence>
<dbReference type="InterPro" id="IPR043987">
    <property type="entry name" value="CCZ1/INTU/HSP4_longin_1"/>
</dbReference>
<keyword evidence="1" id="KW-0175">Coiled coil</keyword>
<dbReference type="Pfam" id="PF19033">
    <property type="entry name" value="Intu_longin_3"/>
    <property type="match status" value="1"/>
</dbReference>
<keyword evidence="6" id="KW-1185">Reference proteome</keyword>
<evidence type="ECO:0000256" key="2">
    <source>
        <dbReference type="SAM" id="MobiDB-lite"/>
    </source>
</evidence>
<accession>A0A1I8Q8F1</accession>
<evidence type="ECO:0000259" key="4">
    <source>
        <dbReference type="Pfam" id="PF19033"/>
    </source>
</evidence>
<protein>
    <recommendedName>
        <fullName evidence="7">CCZ1/INTU/HSP4 first Longin domain-containing protein</fullName>
    </recommendedName>
</protein>
<feature type="compositionally biased region" description="Acidic residues" evidence="2">
    <location>
        <begin position="506"/>
        <end position="519"/>
    </location>
</feature>
<dbReference type="GO" id="GO:0031267">
    <property type="term" value="F:small GTPase binding"/>
    <property type="evidence" value="ECO:0007669"/>
    <property type="project" value="TreeGrafter"/>
</dbReference>
<dbReference type="Proteomes" id="UP000095300">
    <property type="component" value="Unassembled WGS sequence"/>
</dbReference>
<evidence type="ECO:0000313" key="5">
    <source>
        <dbReference type="EnsemblMetazoa" id="SCAU014816-PB"/>
    </source>
</evidence>
<evidence type="ECO:0000256" key="1">
    <source>
        <dbReference type="SAM" id="Coils"/>
    </source>
</evidence>
<feature type="coiled-coil region" evidence="1">
    <location>
        <begin position="572"/>
        <end position="599"/>
    </location>
</feature>
<dbReference type="GO" id="GO:0031085">
    <property type="term" value="C:BLOC-3 complex"/>
    <property type="evidence" value="ECO:0007669"/>
    <property type="project" value="TreeGrafter"/>
</dbReference>
<dbReference type="KEGG" id="scac:106086530"/>
<feature type="domain" description="CCZ1/INTU/HSP4 first Longin" evidence="3">
    <location>
        <begin position="37"/>
        <end position="140"/>
    </location>
</feature>
<feature type="compositionally biased region" description="Polar residues" evidence="2">
    <location>
        <begin position="524"/>
        <end position="535"/>
    </location>
</feature>
<dbReference type="GO" id="GO:0005085">
    <property type="term" value="F:guanyl-nucleotide exchange factor activity"/>
    <property type="evidence" value="ECO:0007669"/>
    <property type="project" value="TreeGrafter"/>
</dbReference>
<dbReference type="STRING" id="35570.A0A1I8Q8F1"/>
<evidence type="ECO:0000259" key="3">
    <source>
        <dbReference type="Pfam" id="PF19031"/>
    </source>
</evidence>
<dbReference type="InterPro" id="IPR043989">
    <property type="entry name" value="CCZ1/INTU/HSP4_longin_3"/>
</dbReference>
<dbReference type="GO" id="GO:0006605">
    <property type="term" value="P:protein targeting"/>
    <property type="evidence" value="ECO:0007669"/>
    <property type="project" value="TreeGrafter"/>
</dbReference>
<feature type="domain" description="CCZ1/INTU/HPS4 third Longin" evidence="4">
    <location>
        <begin position="798"/>
        <end position="888"/>
    </location>
</feature>